<evidence type="ECO:0000313" key="1">
    <source>
        <dbReference type="EMBL" id="KAJ1172474.1"/>
    </source>
</evidence>
<keyword evidence="2" id="KW-1185">Reference proteome</keyword>
<proteinExistence type="predicted"/>
<dbReference type="Proteomes" id="UP001066276">
    <property type="component" value="Chromosome 4_1"/>
</dbReference>
<sequence length="193" mass="21736">MLLRGWILSPVPLEERPDPGGDAKREIVRQTLPPTAVLLRYRNPWWRRRSLLAPPADPCSADATDPILQEITAVGRHLEAIDLKISDLSAASTSIRADRAHFQVTVTDLDQRHTTVEDDIAAMPLQDTERQFLRAKITDLEDRSRRDNVHFFGTLEHKEGSDAKAFLKNFLASSTKSKPAKLSLRPDLKARTP</sequence>
<evidence type="ECO:0000313" key="2">
    <source>
        <dbReference type="Proteomes" id="UP001066276"/>
    </source>
</evidence>
<protein>
    <submittedName>
        <fullName evidence="1">Uncharacterized protein</fullName>
    </submittedName>
</protein>
<gene>
    <name evidence="1" type="ORF">NDU88_004321</name>
</gene>
<accession>A0AAV7T7G5</accession>
<comment type="caution">
    <text evidence="1">The sequence shown here is derived from an EMBL/GenBank/DDBJ whole genome shotgun (WGS) entry which is preliminary data.</text>
</comment>
<dbReference type="AlphaFoldDB" id="A0AAV7T7G5"/>
<dbReference type="EMBL" id="JANPWB010000007">
    <property type="protein sequence ID" value="KAJ1172474.1"/>
    <property type="molecule type" value="Genomic_DNA"/>
</dbReference>
<name>A0AAV7T7G5_PLEWA</name>
<organism evidence="1 2">
    <name type="scientific">Pleurodeles waltl</name>
    <name type="common">Iberian ribbed newt</name>
    <dbReference type="NCBI Taxonomy" id="8319"/>
    <lineage>
        <taxon>Eukaryota</taxon>
        <taxon>Metazoa</taxon>
        <taxon>Chordata</taxon>
        <taxon>Craniata</taxon>
        <taxon>Vertebrata</taxon>
        <taxon>Euteleostomi</taxon>
        <taxon>Amphibia</taxon>
        <taxon>Batrachia</taxon>
        <taxon>Caudata</taxon>
        <taxon>Salamandroidea</taxon>
        <taxon>Salamandridae</taxon>
        <taxon>Pleurodelinae</taxon>
        <taxon>Pleurodeles</taxon>
    </lineage>
</organism>
<reference evidence="1" key="1">
    <citation type="journal article" date="2022" name="bioRxiv">
        <title>Sequencing and chromosome-scale assembly of the giantPleurodeles waltlgenome.</title>
        <authorList>
            <person name="Brown T."/>
            <person name="Elewa A."/>
            <person name="Iarovenko S."/>
            <person name="Subramanian E."/>
            <person name="Araus A.J."/>
            <person name="Petzold A."/>
            <person name="Susuki M."/>
            <person name="Suzuki K.-i.T."/>
            <person name="Hayashi T."/>
            <person name="Toyoda A."/>
            <person name="Oliveira C."/>
            <person name="Osipova E."/>
            <person name="Leigh N.D."/>
            <person name="Simon A."/>
            <person name="Yun M.H."/>
        </authorList>
    </citation>
    <scope>NUCLEOTIDE SEQUENCE</scope>
    <source>
        <strain evidence="1">20211129_DDA</strain>
        <tissue evidence="1">Liver</tissue>
    </source>
</reference>